<proteinExistence type="predicted"/>
<name>A0ABR0K5G5_9EURO</name>
<keyword evidence="3" id="KW-1185">Reference proteome</keyword>
<accession>A0ABR0K5G5</accession>
<evidence type="ECO:0000256" key="1">
    <source>
        <dbReference type="SAM" id="MobiDB-lite"/>
    </source>
</evidence>
<organism evidence="2 3">
    <name type="scientific">Lithohypha guttulata</name>
    <dbReference type="NCBI Taxonomy" id="1690604"/>
    <lineage>
        <taxon>Eukaryota</taxon>
        <taxon>Fungi</taxon>
        <taxon>Dikarya</taxon>
        <taxon>Ascomycota</taxon>
        <taxon>Pezizomycotina</taxon>
        <taxon>Eurotiomycetes</taxon>
        <taxon>Chaetothyriomycetidae</taxon>
        <taxon>Chaetothyriales</taxon>
        <taxon>Trichomeriaceae</taxon>
        <taxon>Lithohypha</taxon>
    </lineage>
</organism>
<feature type="region of interest" description="Disordered" evidence="1">
    <location>
        <begin position="249"/>
        <end position="289"/>
    </location>
</feature>
<reference evidence="2 3" key="1">
    <citation type="submission" date="2023-08" db="EMBL/GenBank/DDBJ databases">
        <title>Black Yeasts Isolated from many extreme environments.</title>
        <authorList>
            <person name="Coleine C."/>
            <person name="Stajich J.E."/>
            <person name="Selbmann L."/>
        </authorList>
    </citation>
    <scope>NUCLEOTIDE SEQUENCE [LARGE SCALE GENOMIC DNA]</scope>
    <source>
        <strain evidence="2 3">CCFEE 5885</strain>
    </source>
</reference>
<evidence type="ECO:0000313" key="3">
    <source>
        <dbReference type="Proteomes" id="UP001345013"/>
    </source>
</evidence>
<dbReference type="EMBL" id="JAVRRG010000087">
    <property type="protein sequence ID" value="KAK5087562.1"/>
    <property type="molecule type" value="Genomic_DNA"/>
</dbReference>
<comment type="caution">
    <text evidence="2">The sequence shown here is derived from an EMBL/GenBank/DDBJ whole genome shotgun (WGS) entry which is preliminary data.</text>
</comment>
<dbReference type="Proteomes" id="UP001345013">
    <property type="component" value="Unassembled WGS sequence"/>
</dbReference>
<evidence type="ECO:0000313" key="2">
    <source>
        <dbReference type="EMBL" id="KAK5087562.1"/>
    </source>
</evidence>
<gene>
    <name evidence="2" type="ORF">LTR24_006602</name>
</gene>
<protein>
    <submittedName>
        <fullName evidence="2">Uncharacterized protein</fullName>
    </submittedName>
</protein>
<sequence length="310" mass="35672">MAAPGLGVGDIIDACRIIYDCPKKFADAPKDLRIIADKAWSLKTTLQRIKYEGILEGNIVRRAEDPAEEQLEVILNPLRTNVETLAKLVEKYGTVGQGAGGYCRRLMFALKESGSLADRRRQIELHEQTLQMWYMTVIFSSLRRIECGIDDLLKVYETMRELDPRTTAMIREKVKRRAYLTTASRSQVSPRWAEKASHRAKLDSIPITVTKADAKPLKKELLKRGLSEAQIDANLDEAIEYLLANKDEQDRMEKEVRQRASTMHGQSTRYEDRRPTNSSNRPYPYYHNKETRCLNNRPHEETIEIPDVLH</sequence>
<feature type="compositionally biased region" description="Basic and acidic residues" evidence="1">
    <location>
        <begin position="249"/>
        <end position="258"/>
    </location>
</feature>
<feature type="compositionally biased region" description="Polar residues" evidence="1">
    <location>
        <begin position="259"/>
        <end position="268"/>
    </location>
</feature>